<feature type="compositionally biased region" description="Polar residues" evidence="1">
    <location>
        <begin position="134"/>
        <end position="157"/>
    </location>
</feature>
<protein>
    <submittedName>
        <fullName evidence="2">Uncharacterized protein</fullName>
    </submittedName>
</protein>
<dbReference type="AlphaFoldDB" id="A0A1X0RVN3"/>
<evidence type="ECO:0000313" key="3">
    <source>
        <dbReference type="Proteomes" id="UP000242381"/>
    </source>
</evidence>
<proteinExistence type="predicted"/>
<dbReference type="VEuPathDB" id="FungiDB:BCV72DRAFT_258982"/>
<sequence length="168" mass="18948">MNSATEINIAAYSPVPEFQVTDTAQYKKVIESHVVKHGVKWIIKNTTRNNITDQEPSGIKVTSSTENSNTIGQAHDMQPLLETIRRPSTELAAVRAEIANLHQQVTQLQEQATQQSMSMNQPTHHEDDNHLSSEDFSALSSQTSPWNDPQRISQTKHSLAEHEQQRRL</sequence>
<feature type="region of interest" description="Disordered" evidence="1">
    <location>
        <begin position="106"/>
        <end position="168"/>
    </location>
</feature>
<feature type="compositionally biased region" description="Low complexity" evidence="1">
    <location>
        <begin position="106"/>
        <end position="115"/>
    </location>
</feature>
<reference evidence="2 3" key="1">
    <citation type="journal article" date="2016" name="Proc. Natl. Acad. Sci. U.S.A.">
        <title>Lipid metabolic changes in an early divergent fungus govern the establishment of a mutualistic symbiosis with endobacteria.</title>
        <authorList>
            <person name="Lastovetsky O.A."/>
            <person name="Gaspar M.L."/>
            <person name="Mondo S.J."/>
            <person name="LaButti K.M."/>
            <person name="Sandor L."/>
            <person name="Grigoriev I.V."/>
            <person name="Henry S.A."/>
            <person name="Pawlowska T.E."/>
        </authorList>
    </citation>
    <scope>NUCLEOTIDE SEQUENCE [LARGE SCALE GENOMIC DNA]</scope>
    <source>
        <strain evidence="2 3">ATCC 11559</strain>
    </source>
</reference>
<accession>A0A1X0RVN3</accession>
<evidence type="ECO:0000313" key="2">
    <source>
        <dbReference type="EMBL" id="ORE16077.1"/>
    </source>
</evidence>
<feature type="compositionally biased region" description="Basic and acidic residues" evidence="1">
    <location>
        <begin position="123"/>
        <end position="133"/>
    </location>
</feature>
<evidence type="ECO:0000256" key="1">
    <source>
        <dbReference type="SAM" id="MobiDB-lite"/>
    </source>
</evidence>
<name>A0A1X0RVN3_RHIZD</name>
<organism evidence="2 3">
    <name type="scientific">Rhizopus microsporus</name>
    <dbReference type="NCBI Taxonomy" id="58291"/>
    <lineage>
        <taxon>Eukaryota</taxon>
        <taxon>Fungi</taxon>
        <taxon>Fungi incertae sedis</taxon>
        <taxon>Mucoromycota</taxon>
        <taxon>Mucoromycotina</taxon>
        <taxon>Mucoromycetes</taxon>
        <taxon>Mucorales</taxon>
        <taxon>Mucorineae</taxon>
        <taxon>Rhizopodaceae</taxon>
        <taxon>Rhizopus</taxon>
    </lineage>
</organism>
<dbReference type="EMBL" id="KV921398">
    <property type="protein sequence ID" value="ORE16077.1"/>
    <property type="molecule type" value="Genomic_DNA"/>
</dbReference>
<feature type="compositionally biased region" description="Basic and acidic residues" evidence="1">
    <location>
        <begin position="158"/>
        <end position="168"/>
    </location>
</feature>
<gene>
    <name evidence="2" type="ORF">BCV71DRAFT_292472</name>
</gene>
<dbReference type="Proteomes" id="UP000242381">
    <property type="component" value="Unassembled WGS sequence"/>
</dbReference>